<sequence length="202" mass="23131">MTPFPKSFGTSITVVDITKNYFELFQLPVSCRVDLSLLAERYRELQKTVHPDRFAGADDRQQRLAIQYAAYVNEGYETLKSSMARSLYLLELAGYKVDLETNTVMDPVFLMEQMELREAMSEVRDHVDPEAELERMVDEVDEGVEALFGTYEQLWLIASEEGTEAPAREDALKKAQDTVRKMQFMVKLAAELEQLESELLDG</sequence>
<evidence type="ECO:0000313" key="7">
    <source>
        <dbReference type="Proteomes" id="UP001549366"/>
    </source>
</evidence>
<dbReference type="NCBIfam" id="TIGR00714">
    <property type="entry name" value="hscB"/>
    <property type="match status" value="1"/>
</dbReference>
<protein>
    <recommendedName>
        <fullName evidence="4">Co-chaperone protein HscB homolog</fullName>
    </recommendedName>
</protein>
<dbReference type="SMART" id="SM00271">
    <property type="entry name" value="DnaJ"/>
    <property type="match status" value="1"/>
</dbReference>
<dbReference type="SUPFAM" id="SSF46565">
    <property type="entry name" value="Chaperone J-domain"/>
    <property type="match status" value="1"/>
</dbReference>
<keyword evidence="2 4" id="KW-0143">Chaperone</keyword>
<dbReference type="EMBL" id="JBEWTB010000002">
    <property type="protein sequence ID" value="MET4758869.1"/>
    <property type="molecule type" value="Genomic_DNA"/>
</dbReference>
<evidence type="ECO:0000256" key="4">
    <source>
        <dbReference type="HAMAP-Rule" id="MF_00682"/>
    </source>
</evidence>
<dbReference type="RefSeq" id="WP_354016486.1">
    <property type="nucleotide sequence ID" value="NZ_JBEWTB010000002.1"/>
</dbReference>
<comment type="subunit">
    <text evidence="4">Interacts with HscA and stimulates its ATPase activity.</text>
</comment>
<comment type="similarity">
    <text evidence="1 4">Belongs to the HscB family.</text>
</comment>
<evidence type="ECO:0000256" key="1">
    <source>
        <dbReference type="ARBA" id="ARBA00010476"/>
    </source>
</evidence>
<organism evidence="6 7">
    <name type="scientific">Endozoicomonas lisbonensis</name>
    <dbReference type="NCBI Taxonomy" id="3120522"/>
    <lineage>
        <taxon>Bacteria</taxon>
        <taxon>Pseudomonadati</taxon>
        <taxon>Pseudomonadota</taxon>
        <taxon>Gammaproteobacteria</taxon>
        <taxon>Oceanospirillales</taxon>
        <taxon>Endozoicomonadaceae</taxon>
        <taxon>Endozoicomonas</taxon>
    </lineage>
</organism>
<dbReference type="CDD" id="cd06257">
    <property type="entry name" value="DnaJ"/>
    <property type="match status" value="1"/>
</dbReference>
<dbReference type="InterPro" id="IPR036386">
    <property type="entry name" value="HscB_C_sf"/>
</dbReference>
<dbReference type="InterPro" id="IPR004640">
    <property type="entry name" value="HscB"/>
</dbReference>
<comment type="caution">
    <text evidence="6">The sequence shown here is derived from an EMBL/GenBank/DDBJ whole genome shotgun (WGS) entry which is preliminary data.</text>
</comment>
<proteinExistence type="inferred from homology"/>
<name>A0ABV2SNE0_9GAMM</name>
<evidence type="ECO:0000259" key="5">
    <source>
        <dbReference type="PROSITE" id="PS50076"/>
    </source>
</evidence>
<dbReference type="SUPFAM" id="SSF47144">
    <property type="entry name" value="HSC20 (HSCB), C-terminal oligomerisation domain"/>
    <property type="match status" value="1"/>
</dbReference>
<dbReference type="Gene3D" id="1.10.287.110">
    <property type="entry name" value="DnaJ domain"/>
    <property type="match status" value="1"/>
</dbReference>
<keyword evidence="7" id="KW-1185">Reference proteome</keyword>
<dbReference type="Proteomes" id="UP001549366">
    <property type="component" value="Unassembled WGS sequence"/>
</dbReference>
<evidence type="ECO:0000256" key="2">
    <source>
        <dbReference type="ARBA" id="ARBA00023186"/>
    </source>
</evidence>
<dbReference type="InterPro" id="IPR009073">
    <property type="entry name" value="HscB_oligo_C"/>
</dbReference>
<reference evidence="6 7" key="1">
    <citation type="submission" date="2024-06" db="EMBL/GenBank/DDBJ databases">
        <title>Genomic Encyclopedia of Type Strains, Phase V (KMG-V): Genome sequencing to study the core and pangenomes of soil and plant-associated prokaryotes.</title>
        <authorList>
            <person name="Whitman W."/>
        </authorList>
    </citation>
    <scope>NUCLEOTIDE SEQUENCE [LARGE SCALE GENOMIC DNA]</scope>
    <source>
        <strain evidence="6 7">NE40</strain>
    </source>
</reference>
<accession>A0ABV2SNE0</accession>
<gene>
    <name evidence="4" type="primary">hscB</name>
    <name evidence="6" type="ORF">V5J35_004061</name>
</gene>
<dbReference type="PANTHER" id="PTHR14021">
    <property type="entry name" value="IRON-SULFUR CLUSTER CO-CHAPERONE PROTEIN HSCB"/>
    <property type="match status" value="1"/>
</dbReference>
<dbReference type="PANTHER" id="PTHR14021:SF15">
    <property type="entry name" value="IRON-SULFUR CLUSTER CO-CHAPERONE PROTEIN HSCB"/>
    <property type="match status" value="1"/>
</dbReference>
<feature type="domain" description="J" evidence="5">
    <location>
        <begin position="20"/>
        <end position="92"/>
    </location>
</feature>
<dbReference type="PROSITE" id="PS50076">
    <property type="entry name" value="DNAJ_2"/>
    <property type="match status" value="1"/>
</dbReference>
<dbReference type="InterPro" id="IPR036869">
    <property type="entry name" value="J_dom_sf"/>
</dbReference>
<evidence type="ECO:0000313" key="6">
    <source>
        <dbReference type="EMBL" id="MET4758869.1"/>
    </source>
</evidence>
<dbReference type="HAMAP" id="MF_00682">
    <property type="entry name" value="HscB"/>
    <property type="match status" value="1"/>
</dbReference>
<comment type="function">
    <text evidence="3 4">Co-chaperone involved in the maturation of iron-sulfur cluster-containing proteins. Seems to help targeting proteins to be folded toward HscA.</text>
</comment>
<dbReference type="InterPro" id="IPR001623">
    <property type="entry name" value="DnaJ_domain"/>
</dbReference>
<evidence type="ECO:0000256" key="3">
    <source>
        <dbReference type="ARBA" id="ARBA00025596"/>
    </source>
</evidence>
<dbReference type="Gene3D" id="1.20.1280.20">
    <property type="entry name" value="HscB, C-terminal domain"/>
    <property type="match status" value="1"/>
</dbReference>
<dbReference type="Pfam" id="PF07743">
    <property type="entry name" value="HSCB_C"/>
    <property type="match status" value="1"/>
</dbReference>